<dbReference type="AlphaFoldDB" id="A0A2P2NQD8"/>
<dbReference type="EMBL" id="GGEC01064223">
    <property type="protein sequence ID" value="MBX44707.1"/>
    <property type="molecule type" value="Transcribed_RNA"/>
</dbReference>
<accession>A0A2P2NQD8</accession>
<protein>
    <submittedName>
        <fullName evidence="1">Uncharacterized protein</fullName>
    </submittedName>
</protein>
<sequence length="32" mass="3520">MGNGLPCDVCSGLKPRICDVDVQGSRGRWDER</sequence>
<proteinExistence type="predicted"/>
<organism evidence="1">
    <name type="scientific">Rhizophora mucronata</name>
    <name type="common">Asiatic mangrove</name>
    <dbReference type="NCBI Taxonomy" id="61149"/>
    <lineage>
        <taxon>Eukaryota</taxon>
        <taxon>Viridiplantae</taxon>
        <taxon>Streptophyta</taxon>
        <taxon>Embryophyta</taxon>
        <taxon>Tracheophyta</taxon>
        <taxon>Spermatophyta</taxon>
        <taxon>Magnoliopsida</taxon>
        <taxon>eudicotyledons</taxon>
        <taxon>Gunneridae</taxon>
        <taxon>Pentapetalae</taxon>
        <taxon>rosids</taxon>
        <taxon>fabids</taxon>
        <taxon>Malpighiales</taxon>
        <taxon>Rhizophoraceae</taxon>
        <taxon>Rhizophora</taxon>
    </lineage>
</organism>
<reference evidence="1" key="1">
    <citation type="submission" date="2018-02" db="EMBL/GenBank/DDBJ databases">
        <title>Rhizophora mucronata_Transcriptome.</title>
        <authorList>
            <person name="Meera S.P."/>
            <person name="Sreeshan A."/>
            <person name="Augustine A."/>
        </authorList>
    </citation>
    <scope>NUCLEOTIDE SEQUENCE</scope>
    <source>
        <tissue evidence="1">Leaf</tissue>
    </source>
</reference>
<evidence type="ECO:0000313" key="1">
    <source>
        <dbReference type="EMBL" id="MBX44707.1"/>
    </source>
</evidence>
<name>A0A2P2NQD8_RHIMU</name>